<evidence type="ECO:0000256" key="1">
    <source>
        <dbReference type="SAM" id="MobiDB-lite"/>
    </source>
</evidence>
<sequence length="333" mass="35732">MHRSALTLAALSTAAVPGMDVVDARLLDSDGSNDVAVVIDSSRRHWIVRAPRDAAAGASLEAEMELLRGLSDRVDAGDLPFAVPTPAGFATLPEGGRAVVHPEVPGVPLQAERLQPGPGLARSVGRAIAALHELPTSLVEDAGLPSYSAEEYRQRRLSEVDEAARTGRVPARLLRRWEESLENVALWRFRPVITHGDLNGDHVLVAQQSVNGIVDWSECQVADPADDLSWLLVAASPEAVESILEAYQLARTESADAHLVDRALLAGELALARWLLHGVRTERKDIVDDAVEMLLDLDEAVHEGAEDAAGEDEPAEAPADGTPREDASPRDED</sequence>
<dbReference type="PANTHER" id="PTHR21310:SF15">
    <property type="entry name" value="AMINOGLYCOSIDE PHOSPHOTRANSFERASE DOMAIN-CONTAINING PROTEIN"/>
    <property type="match status" value="1"/>
</dbReference>
<keyword evidence="4" id="KW-1185">Reference proteome</keyword>
<accession>A0A2A9EDC4</accession>
<keyword evidence="3" id="KW-0808">Transferase</keyword>
<proteinExistence type="predicted"/>
<dbReference type="RefSeq" id="WP_098457423.1">
    <property type="nucleotide sequence ID" value="NZ_PDJH01000001.1"/>
</dbReference>
<keyword evidence="3" id="KW-0418">Kinase</keyword>
<dbReference type="Gene3D" id="3.90.1200.10">
    <property type="match status" value="1"/>
</dbReference>
<evidence type="ECO:0000259" key="2">
    <source>
        <dbReference type="Pfam" id="PF01636"/>
    </source>
</evidence>
<dbReference type="InterPro" id="IPR051678">
    <property type="entry name" value="AGP_Transferase"/>
</dbReference>
<reference evidence="3 4" key="1">
    <citation type="submission" date="2017-10" db="EMBL/GenBank/DDBJ databases">
        <title>Sequencing the genomes of 1000 actinobacteria strains.</title>
        <authorList>
            <person name="Klenk H.-P."/>
        </authorList>
    </citation>
    <scope>NUCLEOTIDE SEQUENCE [LARGE SCALE GENOMIC DNA]</scope>
    <source>
        <strain evidence="3 4">DSM 21574</strain>
    </source>
</reference>
<dbReference type="InterPro" id="IPR011009">
    <property type="entry name" value="Kinase-like_dom_sf"/>
</dbReference>
<dbReference type="Pfam" id="PF01636">
    <property type="entry name" value="APH"/>
    <property type="match status" value="1"/>
</dbReference>
<feature type="compositionally biased region" description="Acidic residues" evidence="1">
    <location>
        <begin position="306"/>
        <end position="315"/>
    </location>
</feature>
<gene>
    <name evidence="3" type="ORF">ATL41_0935</name>
</gene>
<dbReference type="Proteomes" id="UP000221394">
    <property type="component" value="Unassembled WGS sequence"/>
</dbReference>
<dbReference type="GO" id="GO:0016301">
    <property type="term" value="F:kinase activity"/>
    <property type="evidence" value="ECO:0007669"/>
    <property type="project" value="UniProtKB-KW"/>
</dbReference>
<organism evidence="3 4">
    <name type="scientific">Flavimobilis soli</name>
    <dbReference type="NCBI Taxonomy" id="442709"/>
    <lineage>
        <taxon>Bacteria</taxon>
        <taxon>Bacillati</taxon>
        <taxon>Actinomycetota</taxon>
        <taxon>Actinomycetes</taxon>
        <taxon>Micrococcales</taxon>
        <taxon>Jonesiaceae</taxon>
        <taxon>Flavimobilis</taxon>
    </lineage>
</organism>
<dbReference type="EMBL" id="PDJH01000001">
    <property type="protein sequence ID" value="PFG36220.1"/>
    <property type="molecule type" value="Genomic_DNA"/>
</dbReference>
<feature type="domain" description="Aminoglycoside phosphotransferase" evidence="2">
    <location>
        <begin position="24"/>
        <end position="248"/>
    </location>
</feature>
<evidence type="ECO:0000313" key="3">
    <source>
        <dbReference type="EMBL" id="PFG36220.1"/>
    </source>
</evidence>
<feature type="region of interest" description="Disordered" evidence="1">
    <location>
        <begin position="298"/>
        <end position="333"/>
    </location>
</feature>
<dbReference type="Gene3D" id="3.30.200.20">
    <property type="entry name" value="Phosphorylase Kinase, domain 1"/>
    <property type="match status" value="1"/>
</dbReference>
<protein>
    <submittedName>
        <fullName evidence="3">Aminoglycoside phosphotransferase (APT) family kinase protein</fullName>
    </submittedName>
</protein>
<name>A0A2A9EDC4_9MICO</name>
<dbReference type="PANTHER" id="PTHR21310">
    <property type="entry name" value="AMINOGLYCOSIDE PHOSPHOTRANSFERASE-RELATED-RELATED"/>
    <property type="match status" value="1"/>
</dbReference>
<dbReference type="SUPFAM" id="SSF56112">
    <property type="entry name" value="Protein kinase-like (PK-like)"/>
    <property type="match status" value="1"/>
</dbReference>
<dbReference type="InterPro" id="IPR002575">
    <property type="entry name" value="Aminoglycoside_PTrfase"/>
</dbReference>
<comment type="caution">
    <text evidence="3">The sequence shown here is derived from an EMBL/GenBank/DDBJ whole genome shotgun (WGS) entry which is preliminary data.</text>
</comment>
<evidence type="ECO:0000313" key="4">
    <source>
        <dbReference type="Proteomes" id="UP000221394"/>
    </source>
</evidence>
<dbReference type="AlphaFoldDB" id="A0A2A9EDC4"/>
<feature type="compositionally biased region" description="Basic and acidic residues" evidence="1">
    <location>
        <begin position="322"/>
        <end position="333"/>
    </location>
</feature>
<dbReference type="OrthoDB" id="3239865at2"/>